<proteinExistence type="predicted"/>
<name>A0ABT0J0R1_9MICO</name>
<dbReference type="RefSeq" id="WP_416342950.1">
    <property type="nucleotide sequence ID" value="NZ_JALQCY010000002.1"/>
</dbReference>
<accession>A0ABT0J0R1</accession>
<evidence type="ECO:0000313" key="3">
    <source>
        <dbReference type="Proteomes" id="UP001651050"/>
    </source>
</evidence>
<comment type="caution">
    <text evidence="2">The sequence shown here is derived from an EMBL/GenBank/DDBJ whole genome shotgun (WGS) entry which is preliminary data.</text>
</comment>
<sequence>MTTTTAATFRVVTGEHAAEHVARRRRPGEPLADRDALHRGIDPDGTAGAAGRQLAHAAWCALIDRARAVAGGRVVWIVHPHPTPDQRARYVSAGYELVDTGPPHPETGAAVPKGTGTAANVQAATKRHENIASIPRRTDGWWPR</sequence>
<gene>
    <name evidence="2" type="ORF">M1843_04900</name>
</gene>
<feature type="region of interest" description="Disordered" evidence="1">
    <location>
        <begin position="17"/>
        <end position="50"/>
    </location>
</feature>
<dbReference type="Proteomes" id="UP001651050">
    <property type="component" value="Unassembled WGS sequence"/>
</dbReference>
<dbReference type="EMBL" id="JALQCY010000002">
    <property type="protein sequence ID" value="MCK9793083.1"/>
    <property type="molecule type" value="Genomic_DNA"/>
</dbReference>
<protein>
    <submittedName>
        <fullName evidence="2">Uncharacterized protein</fullName>
    </submittedName>
</protein>
<evidence type="ECO:0000313" key="2">
    <source>
        <dbReference type="EMBL" id="MCK9793083.1"/>
    </source>
</evidence>
<reference evidence="2 3" key="1">
    <citation type="submission" date="2022-02" db="EMBL/GenBank/DDBJ databases">
        <title>The car tank lid bacteriome: a reservoir of bacteria with potential in bioremediation of fuel.</title>
        <authorList>
            <person name="Vidal-Verdu A."/>
            <person name="Gomez-Martinez D."/>
            <person name="Latorre-Perez A."/>
            <person name="Pereto J."/>
            <person name="Porcar M."/>
        </authorList>
    </citation>
    <scope>NUCLEOTIDE SEQUENCE [LARGE SCALE GENOMIC DNA]</scope>
    <source>
        <strain evidence="2 3">4D.3</strain>
    </source>
</reference>
<keyword evidence="3" id="KW-1185">Reference proteome</keyword>
<evidence type="ECO:0000256" key="1">
    <source>
        <dbReference type="SAM" id="MobiDB-lite"/>
    </source>
</evidence>
<organism evidence="2 3">
    <name type="scientific">Isoptericola peretonis</name>
    <dbReference type="NCBI Taxonomy" id="2918523"/>
    <lineage>
        <taxon>Bacteria</taxon>
        <taxon>Bacillati</taxon>
        <taxon>Actinomycetota</taxon>
        <taxon>Actinomycetes</taxon>
        <taxon>Micrococcales</taxon>
        <taxon>Promicromonosporaceae</taxon>
        <taxon>Isoptericola</taxon>
    </lineage>
</organism>
<feature type="compositionally biased region" description="Basic and acidic residues" evidence="1">
    <location>
        <begin position="17"/>
        <end position="42"/>
    </location>
</feature>